<evidence type="ECO:0000256" key="1">
    <source>
        <dbReference type="SAM" id="Phobius"/>
    </source>
</evidence>
<comment type="caution">
    <text evidence="2">The sequence shown here is derived from an EMBL/GenBank/DDBJ whole genome shotgun (WGS) entry which is preliminary data.</text>
</comment>
<dbReference type="EMBL" id="JAPHNL010000248">
    <property type="protein sequence ID" value="MCX3061867.1"/>
    <property type="molecule type" value="Genomic_DNA"/>
</dbReference>
<evidence type="ECO:0000313" key="2">
    <source>
        <dbReference type="EMBL" id="MCX3061867.1"/>
    </source>
</evidence>
<reference evidence="2" key="1">
    <citation type="submission" date="2022-10" db="EMBL/GenBank/DDBJ databases">
        <title>Streptomyces beihaiensis sp. nov., a chitin degrading actinobacterium, isolated from shrimp pond soil.</title>
        <authorList>
            <person name="Xie J."/>
            <person name="Shen N."/>
        </authorList>
    </citation>
    <scope>NUCLEOTIDE SEQUENCE</scope>
    <source>
        <strain evidence="2">GXMU-J5</strain>
    </source>
</reference>
<keyword evidence="3" id="KW-1185">Reference proteome</keyword>
<organism evidence="2 3">
    <name type="scientific">Streptomyces beihaiensis</name>
    <dbReference type="NCBI Taxonomy" id="2984495"/>
    <lineage>
        <taxon>Bacteria</taxon>
        <taxon>Bacillati</taxon>
        <taxon>Actinomycetota</taxon>
        <taxon>Actinomycetes</taxon>
        <taxon>Kitasatosporales</taxon>
        <taxon>Streptomycetaceae</taxon>
        <taxon>Streptomyces</taxon>
    </lineage>
</organism>
<proteinExistence type="predicted"/>
<gene>
    <name evidence="2" type="ORF">OFY01_19290</name>
</gene>
<name>A0ABT3TXU8_9ACTN</name>
<evidence type="ECO:0000313" key="3">
    <source>
        <dbReference type="Proteomes" id="UP001163064"/>
    </source>
</evidence>
<dbReference type="RefSeq" id="WP_266601562.1">
    <property type="nucleotide sequence ID" value="NZ_JAPHNL010000248.1"/>
</dbReference>
<keyword evidence="1" id="KW-0812">Transmembrane</keyword>
<dbReference type="Proteomes" id="UP001163064">
    <property type="component" value="Unassembled WGS sequence"/>
</dbReference>
<accession>A0ABT3TXU8</accession>
<feature type="transmembrane region" description="Helical" evidence="1">
    <location>
        <begin position="39"/>
        <end position="62"/>
    </location>
</feature>
<keyword evidence="1" id="KW-0472">Membrane</keyword>
<sequence>MSEAAKRTLRTVLQAALGLCVLLPVIIDAAGIRQTIPWAAGSLAVAAAVTRVMAVPGVQALLPRWLHVQPPSTTDAELLSLAKGSAERAEREDT</sequence>
<keyword evidence="1" id="KW-1133">Transmembrane helix</keyword>
<protein>
    <submittedName>
        <fullName evidence="2">Uncharacterized protein</fullName>
    </submittedName>
</protein>